<dbReference type="PANTHER" id="PTHR11070:SF2">
    <property type="entry name" value="ATP-DEPENDENT DNA HELICASE SRS2"/>
    <property type="match status" value="1"/>
</dbReference>
<reference evidence="5" key="1">
    <citation type="submission" date="2021-11" db="EMBL/GenBank/DDBJ databases">
        <title>Genome sequence.</title>
        <authorList>
            <person name="Sun Q."/>
        </authorList>
    </citation>
    <scope>NUCLEOTIDE SEQUENCE</scope>
    <source>
        <strain evidence="5">JC732</strain>
    </source>
</reference>
<proteinExistence type="predicted"/>
<evidence type="ECO:0000313" key="5">
    <source>
        <dbReference type="EMBL" id="MCC9628651.1"/>
    </source>
</evidence>
<dbReference type="Pfam" id="PF08378">
    <property type="entry name" value="NERD"/>
    <property type="match status" value="1"/>
</dbReference>
<evidence type="ECO:0000259" key="3">
    <source>
        <dbReference type="Pfam" id="PF08378"/>
    </source>
</evidence>
<dbReference type="Gene3D" id="3.40.50.300">
    <property type="entry name" value="P-loop containing nucleotide triphosphate hydrolases"/>
    <property type="match status" value="2"/>
</dbReference>
<dbReference type="PANTHER" id="PTHR11070">
    <property type="entry name" value="UVRD / RECB / PCRA DNA HELICASE FAMILY MEMBER"/>
    <property type="match status" value="1"/>
</dbReference>
<feature type="domain" description="UvrD-like helicase C-terminal" evidence="4">
    <location>
        <begin position="481"/>
        <end position="526"/>
    </location>
</feature>
<dbReference type="GO" id="GO:0005524">
    <property type="term" value="F:ATP binding"/>
    <property type="evidence" value="ECO:0007669"/>
    <property type="project" value="InterPro"/>
</dbReference>
<feature type="domain" description="NERD" evidence="3">
    <location>
        <begin position="14"/>
        <end position="119"/>
    </location>
</feature>
<dbReference type="InterPro" id="IPR027785">
    <property type="entry name" value="UvrD-like_helicase_C"/>
</dbReference>
<dbReference type="EMBL" id="JAJKFT010000004">
    <property type="protein sequence ID" value="MCC9628651.1"/>
    <property type="molecule type" value="Genomic_DNA"/>
</dbReference>
<dbReference type="InterPro" id="IPR000212">
    <property type="entry name" value="DNA_helicase_UvrD/REP"/>
</dbReference>
<dbReference type="Proteomes" id="UP001139103">
    <property type="component" value="Unassembled WGS sequence"/>
</dbReference>
<dbReference type="Pfam" id="PF13538">
    <property type="entry name" value="UvrD_C_2"/>
    <property type="match status" value="1"/>
</dbReference>
<dbReference type="SUPFAM" id="SSF52540">
    <property type="entry name" value="P-loop containing nucleoside triphosphate hydrolases"/>
    <property type="match status" value="1"/>
</dbReference>
<dbReference type="InterPro" id="IPR006935">
    <property type="entry name" value="Helicase/UvrB_N"/>
</dbReference>
<evidence type="ECO:0000256" key="1">
    <source>
        <dbReference type="ARBA" id="ARBA00034923"/>
    </source>
</evidence>
<dbReference type="GO" id="GO:0003677">
    <property type="term" value="F:DNA binding"/>
    <property type="evidence" value="ECO:0007669"/>
    <property type="project" value="InterPro"/>
</dbReference>
<dbReference type="InterPro" id="IPR011528">
    <property type="entry name" value="NERD"/>
</dbReference>
<keyword evidence="6" id="KW-1185">Reference proteome</keyword>
<dbReference type="InterPro" id="IPR027417">
    <property type="entry name" value="P-loop_NTPase"/>
</dbReference>
<name>A0A9X1ML87_9BACT</name>
<protein>
    <recommendedName>
        <fullName evidence="1">DNA 3'-5' helicase II</fullName>
    </recommendedName>
</protein>
<gene>
    <name evidence="5" type="ORF">LOC68_09595</name>
</gene>
<evidence type="ECO:0000313" key="6">
    <source>
        <dbReference type="Proteomes" id="UP001139103"/>
    </source>
</evidence>
<organism evidence="5 6">
    <name type="scientific">Blastopirellula sediminis</name>
    <dbReference type="NCBI Taxonomy" id="2894196"/>
    <lineage>
        <taxon>Bacteria</taxon>
        <taxon>Pseudomonadati</taxon>
        <taxon>Planctomycetota</taxon>
        <taxon>Planctomycetia</taxon>
        <taxon>Pirellulales</taxon>
        <taxon>Pirellulaceae</taxon>
        <taxon>Blastopirellula</taxon>
    </lineage>
</organism>
<dbReference type="AlphaFoldDB" id="A0A9X1ML87"/>
<feature type="domain" description="Helicase/UvrB N-terminal" evidence="2">
    <location>
        <begin position="207"/>
        <end position="290"/>
    </location>
</feature>
<dbReference type="GO" id="GO:0000725">
    <property type="term" value="P:recombinational repair"/>
    <property type="evidence" value="ECO:0007669"/>
    <property type="project" value="TreeGrafter"/>
</dbReference>
<sequence length="565" mass="64290">MAQMIPPIPNDFHGSQGEERVFRALRSLPDEIVVLHSLRWIHAGSWNPNINRPQGEGDFVVIHPQFGILVVEVKGGEIRCEDGQWYQKNRKSGHEEKIWPEEQANRTKFRILEELKTRFAGSDATLVCHAVWFPDQLIVDRTHLPMSYPDETTLDSTHLSNPENAILKAFSFWKNSVRNSRPPGDRTIDLRRTLCPTFSLVHSVRKTTEEWLDEMVRLTQEQARVIGYLDQQMEAAIVGPAGTGKTLLAIEKARRLATPHEPVLFLCFNSALSKHLQETHRQANVSYRSFHGFAREIVGPHGDLDSCVQRLLEYLCDGVAMPYTHLVIDEAQDFVTDWLDMLRLHFQLRGAFYVFYDPFQAVQNDRDAAWLNDIPCRLTLTKNCRNSDQVCKLAYKSAGIKVGESQGLDGPKPTIYPVPTIEAARSLLNRLVNTLLDQDAVPANEIAILSLKTIENSGFRDSVFRAKTAETPEPGRITFNTTRRFKGLEAMHVFVVDVDFEQADDTDWRKLLYIACSRARLAVHIITTTNEANLKPAIEVFGKSEKRRTHWKTISRLLSVKIGES</sequence>
<dbReference type="GO" id="GO:0043138">
    <property type="term" value="F:3'-5' DNA helicase activity"/>
    <property type="evidence" value="ECO:0007669"/>
    <property type="project" value="TreeGrafter"/>
</dbReference>
<comment type="caution">
    <text evidence="5">The sequence shown here is derived from an EMBL/GenBank/DDBJ whole genome shotgun (WGS) entry which is preliminary data.</text>
</comment>
<dbReference type="RefSeq" id="WP_230218077.1">
    <property type="nucleotide sequence ID" value="NZ_JAJKFT010000004.1"/>
</dbReference>
<dbReference type="GO" id="GO:0016787">
    <property type="term" value="F:hydrolase activity"/>
    <property type="evidence" value="ECO:0007669"/>
    <property type="project" value="InterPro"/>
</dbReference>
<evidence type="ECO:0000259" key="4">
    <source>
        <dbReference type="Pfam" id="PF13538"/>
    </source>
</evidence>
<dbReference type="Pfam" id="PF04851">
    <property type="entry name" value="ResIII"/>
    <property type="match status" value="1"/>
</dbReference>
<evidence type="ECO:0000259" key="2">
    <source>
        <dbReference type="Pfam" id="PF04851"/>
    </source>
</evidence>
<accession>A0A9X1ML87</accession>